<name>A0A392R144_9FABA</name>
<keyword evidence="2" id="KW-1185">Reference proteome</keyword>
<reference evidence="1 2" key="1">
    <citation type="journal article" date="2018" name="Front. Plant Sci.">
        <title>Red Clover (Trifolium pratense) and Zigzag Clover (T. medium) - A Picture of Genomic Similarities and Differences.</title>
        <authorList>
            <person name="Dluhosova J."/>
            <person name="Istvanek J."/>
            <person name="Nedelnik J."/>
            <person name="Repkova J."/>
        </authorList>
    </citation>
    <scope>NUCLEOTIDE SEQUENCE [LARGE SCALE GENOMIC DNA]</scope>
    <source>
        <strain evidence="2">cv. 10/8</strain>
        <tissue evidence="1">Leaf</tissue>
    </source>
</reference>
<organism evidence="1 2">
    <name type="scientific">Trifolium medium</name>
    <dbReference type="NCBI Taxonomy" id="97028"/>
    <lineage>
        <taxon>Eukaryota</taxon>
        <taxon>Viridiplantae</taxon>
        <taxon>Streptophyta</taxon>
        <taxon>Embryophyta</taxon>
        <taxon>Tracheophyta</taxon>
        <taxon>Spermatophyta</taxon>
        <taxon>Magnoliopsida</taxon>
        <taxon>eudicotyledons</taxon>
        <taxon>Gunneridae</taxon>
        <taxon>Pentapetalae</taxon>
        <taxon>rosids</taxon>
        <taxon>fabids</taxon>
        <taxon>Fabales</taxon>
        <taxon>Fabaceae</taxon>
        <taxon>Papilionoideae</taxon>
        <taxon>50 kb inversion clade</taxon>
        <taxon>NPAAA clade</taxon>
        <taxon>Hologalegina</taxon>
        <taxon>IRL clade</taxon>
        <taxon>Trifolieae</taxon>
        <taxon>Trifolium</taxon>
    </lineage>
</organism>
<dbReference type="PANTHER" id="PTHR46936:SF1">
    <property type="entry name" value="ARABINOSYLTRANSFERASE XEG113"/>
    <property type="match status" value="1"/>
</dbReference>
<dbReference type="GO" id="GO:0005794">
    <property type="term" value="C:Golgi apparatus"/>
    <property type="evidence" value="ECO:0007669"/>
    <property type="project" value="TreeGrafter"/>
</dbReference>
<sequence length="72" mass="8176">MLKELPEEEFGPRIDIREYSILDNPSLPSEVKKSWLDVHLCKEGTQDCNASNNVTSGGVLRFPKHSNEETVF</sequence>
<accession>A0A392R144</accession>
<dbReference type="Proteomes" id="UP000265520">
    <property type="component" value="Unassembled WGS sequence"/>
</dbReference>
<dbReference type="GO" id="GO:0052636">
    <property type="term" value="F:arabinosyltransferase activity"/>
    <property type="evidence" value="ECO:0007669"/>
    <property type="project" value="TreeGrafter"/>
</dbReference>
<proteinExistence type="predicted"/>
<dbReference type="GO" id="GO:0052325">
    <property type="term" value="P:cell wall pectin biosynthetic process"/>
    <property type="evidence" value="ECO:0007669"/>
    <property type="project" value="TreeGrafter"/>
</dbReference>
<dbReference type="InterPro" id="IPR053250">
    <property type="entry name" value="Glycosyltransferase_77"/>
</dbReference>
<protein>
    <submittedName>
        <fullName evidence="1">Uncharacterized protein</fullName>
    </submittedName>
</protein>
<dbReference type="PANTHER" id="PTHR46936">
    <property type="entry name" value="ARABINOSYLTRANSFERASE XEG113"/>
    <property type="match status" value="1"/>
</dbReference>
<dbReference type="EMBL" id="LXQA010178530">
    <property type="protein sequence ID" value="MCI30298.1"/>
    <property type="molecule type" value="Genomic_DNA"/>
</dbReference>
<comment type="caution">
    <text evidence="1">The sequence shown here is derived from an EMBL/GenBank/DDBJ whole genome shotgun (WGS) entry which is preliminary data.</text>
</comment>
<evidence type="ECO:0000313" key="2">
    <source>
        <dbReference type="Proteomes" id="UP000265520"/>
    </source>
</evidence>
<dbReference type="AlphaFoldDB" id="A0A392R144"/>
<evidence type="ECO:0000313" key="1">
    <source>
        <dbReference type="EMBL" id="MCI30298.1"/>
    </source>
</evidence>